<evidence type="ECO:0000313" key="13">
    <source>
        <dbReference type="EMBL" id="WNM27413.1"/>
    </source>
</evidence>
<keyword evidence="5 10" id="KW-0145">Chemotaxis</keyword>
<dbReference type="PANTHER" id="PTHR35091">
    <property type="entry name" value="FLAGELLAR PROTEIN FLIL"/>
    <property type="match status" value="1"/>
</dbReference>
<comment type="subcellular location">
    <subcellularLocation>
        <location evidence="2">Cell membrane</location>
        <topology evidence="2">Single-pass membrane protein</topology>
    </subcellularLocation>
</comment>
<dbReference type="EMBL" id="CP134879">
    <property type="protein sequence ID" value="WNM24562.1"/>
    <property type="molecule type" value="Genomic_DNA"/>
</dbReference>
<keyword evidence="13" id="KW-0282">Flagellum</keyword>
<keyword evidence="7 10" id="KW-0283">Flagellar rotation</keyword>
<comment type="function">
    <text evidence="1 10">Controls the rotational direction of flagella during chemotaxis.</text>
</comment>
<gene>
    <name evidence="12" type="ORF">RN606_14570</name>
    <name evidence="13" type="ORF">RN607_14625</name>
</gene>
<keyword evidence="13" id="KW-0969">Cilium</keyword>
<dbReference type="KEGG" id="dcp:RN607_14625"/>
<evidence type="ECO:0000256" key="4">
    <source>
        <dbReference type="ARBA" id="ARBA00022475"/>
    </source>
</evidence>
<evidence type="ECO:0000256" key="6">
    <source>
        <dbReference type="ARBA" id="ARBA00022692"/>
    </source>
</evidence>
<evidence type="ECO:0000256" key="1">
    <source>
        <dbReference type="ARBA" id="ARBA00002254"/>
    </source>
</evidence>
<accession>A0AA96FCQ5</accession>
<keyword evidence="6 10" id="KW-0812">Transmembrane</keyword>
<dbReference type="Proteomes" id="UP001303408">
    <property type="component" value="Chromosome"/>
</dbReference>
<organism evidence="13">
    <name type="scientific">Demequina capsici</name>
    <dbReference type="NCBI Taxonomy" id="3075620"/>
    <lineage>
        <taxon>Bacteria</taxon>
        <taxon>Bacillati</taxon>
        <taxon>Actinomycetota</taxon>
        <taxon>Actinomycetes</taxon>
        <taxon>Micrococcales</taxon>
        <taxon>Demequinaceae</taxon>
        <taxon>Demequina</taxon>
    </lineage>
</organism>
<dbReference type="Proteomes" id="UP001304125">
    <property type="component" value="Chromosome"/>
</dbReference>
<evidence type="ECO:0000256" key="7">
    <source>
        <dbReference type="ARBA" id="ARBA00022779"/>
    </source>
</evidence>
<dbReference type="AlphaFoldDB" id="A0AA96FCQ5"/>
<dbReference type="GO" id="GO:0005886">
    <property type="term" value="C:plasma membrane"/>
    <property type="evidence" value="ECO:0007669"/>
    <property type="project" value="UniProtKB-SubCell"/>
</dbReference>
<accession>A0AA96F6S4</accession>
<dbReference type="GO" id="GO:0071978">
    <property type="term" value="P:bacterial-type flagellum-dependent swarming motility"/>
    <property type="evidence" value="ECO:0007669"/>
    <property type="project" value="TreeGrafter"/>
</dbReference>
<keyword evidence="9 10" id="KW-0472">Membrane</keyword>
<evidence type="ECO:0000313" key="12">
    <source>
        <dbReference type="EMBL" id="WNM24562.1"/>
    </source>
</evidence>
<sequence length="176" mass="18315">MTTQEARIMAPGKPKIGARPTPTPAPEEPKDDGKGGGRKRLLSMIVGLVVLVAAGAAYWFLAGPGAASSTADGAAAEATPAPELGAIQTVDAISVNLDSGHYLRLGLGLQLTADVKEDVDTAKALDAAIALFSGRTQDELSDDTVREQLKQELGAELTDLYDGEVVGVYYTDFVTQ</sequence>
<dbReference type="GO" id="GO:0009425">
    <property type="term" value="C:bacterial-type flagellum basal body"/>
    <property type="evidence" value="ECO:0007669"/>
    <property type="project" value="InterPro"/>
</dbReference>
<comment type="similarity">
    <text evidence="3 10">Belongs to the FliL family.</text>
</comment>
<evidence type="ECO:0000256" key="11">
    <source>
        <dbReference type="SAM" id="MobiDB-lite"/>
    </source>
</evidence>
<evidence type="ECO:0000256" key="3">
    <source>
        <dbReference type="ARBA" id="ARBA00008281"/>
    </source>
</evidence>
<keyword evidence="8 10" id="KW-1133">Transmembrane helix</keyword>
<reference evidence="13 14" key="1">
    <citation type="submission" date="2023-09" db="EMBL/GenBank/DDBJ databases">
        <title>Demequina sp. a novel bacteria isolated from Capsicum annuum.</title>
        <authorList>
            <person name="Humaira Z."/>
            <person name="Lee J."/>
            <person name="Cho D."/>
        </authorList>
    </citation>
    <scope>NUCLEOTIDE SEQUENCE</scope>
    <source>
        <strain evidence="12 14">OYTSA14</strain>
        <strain evidence="13">PMTSA13</strain>
    </source>
</reference>
<feature type="transmembrane region" description="Helical" evidence="10">
    <location>
        <begin position="41"/>
        <end position="61"/>
    </location>
</feature>
<proteinExistence type="inferred from homology"/>
<name>A0AA96FCQ5_9MICO</name>
<dbReference type="PANTHER" id="PTHR35091:SF2">
    <property type="entry name" value="FLAGELLAR PROTEIN FLIL"/>
    <property type="match status" value="1"/>
</dbReference>
<protein>
    <recommendedName>
        <fullName evidence="10">Flagellar protein FliL</fullName>
    </recommendedName>
</protein>
<keyword evidence="14" id="KW-1185">Reference proteome</keyword>
<evidence type="ECO:0000256" key="8">
    <source>
        <dbReference type="ARBA" id="ARBA00022989"/>
    </source>
</evidence>
<feature type="region of interest" description="Disordered" evidence="11">
    <location>
        <begin position="1"/>
        <end position="36"/>
    </location>
</feature>
<evidence type="ECO:0000256" key="2">
    <source>
        <dbReference type="ARBA" id="ARBA00004162"/>
    </source>
</evidence>
<evidence type="ECO:0000313" key="14">
    <source>
        <dbReference type="Proteomes" id="UP001304125"/>
    </source>
</evidence>
<dbReference type="GO" id="GO:0006935">
    <property type="term" value="P:chemotaxis"/>
    <property type="evidence" value="ECO:0007669"/>
    <property type="project" value="UniProtKB-KW"/>
</dbReference>
<keyword evidence="13" id="KW-0966">Cell projection</keyword>
<dbReference type="Pfam" id="PF03748">
    <property type="entry name" value="FliL"/>
    <property type="match status" value="1"/>
</dbReference>
<evidence type="ECO:0000256" key="5">
    <source>
        <dbReference type="ARBA" id="ARBA00022500"/>
    </source>
</evidence>
<evidence type="ECO:0000256" key="10">
    <source>
        <dbReference type="RuleBase" id="RU364125"/>
    </source>
</evidence>
<dbReference type="EMBL" id="CP134880">
    <property type="protein sequence ID" value="WNM27413.1"/>
    <property type="molecule type" value="Genomic_DNA"/>
</dbReference>
<evidence type="ECO:0000256" key="9">
    <source>
        <dbReference type="ARBA" id="ARBA00023136"/>
    </source>
</evidence>
<dbReference type="InterPro" id="IPR005503">
    <property type="entry name" value="FliL"/>
</dbReference>
<dbReference type="RefSeq" id="WP_313498471.1">
    <property type="nucleotide sequence ID" value="NZ_CP134879.1"/>
</dbReference>
<keyword evidence="4 10" id="KW-1003">Cell membrane</keyword>